<evidence type="ECO:0000256" key="13">
    <source>
        <dbReference type="HAMAP-Rule" id="MF_01026"/>
    </source>
</evidence>
<dbReference type="GO" id="GO:0051539">
    <property type="term" value="F:4 iron, 4 sulfur cluster binding"/>
    <property type="evidence" value="ECO:0007669"/>
    <property type="project" value="UniProtKB-KW"/>
</dbReference>
<dbReference type="NCBIfam" id="NF004016">
    <property type="entry name" value="PRK05478.1"/>
    <property type="match status" value="1"/>
</dbReference>
<dbReference type="CDD" id="cd01583">
    <property type="entry name" value="IPMI"/>
    <property type="match status" value="1"/>
</dbReference>
<keyword evidence="10 13" id="KW-0456">Lyase</keyword>
<comment type="catalytic activity">
    <reaction evidence="1 13">
        <text>(2R,3S)-3-isopropylmalate = (2S)-2-isopropylmalate</text>
        <dbReference type="Rhea" id="RHEA:32287"/>
        <dbReference type="ChEBI" id="CHEBI:1178"/>
        <dbReference type="ChEBI" id="CHEBI:35121"/>
        <dbReference type="EC" id="4.2.1.33"/>
    </reaction>
</comment>
<dbReference type="InterPro" id="IPR015931">
    <property type="entry name" value="Acnase/IPM_dHydase_lsu_aba_1/3"/>
</dbReference>
<dbReference type="EC" id="4.2.1.33" evidence="13"/>
<comment type="function">
    <text evidence="2 13">Catalyzes the isomerization between 2-isopropylmalate and 3-isopropylmalate, via the formation of 2-isopropylmaleate.</text>
</comment>
<evidence type="ECO:0000313" key="16">
    <source>
        <dbReference type="Proteomes" id="UP000321051"/>
    </source>
</evidence>
<keyword evidence="4 13" id="KW-0432">Leucine biosynthesis</keyword>
<dbReference type="InterPro" id="IPR033941">
    <property type="entry name" value="IPMI_cat"/>
</dbReference>
<dbReference type="InterPro" id="IPR001030">
    <property type="entry name" value="Acoase/IPM_deHydtase_lsu_aba"/>
</dbReference>
<dbReference type="GO" id="GO:0009098">
    <property type="term" value="P:L-leucine biosynthetic process"/>
    <property type="evidence" value="ECO:0007669"/>
    <property type="project" value="UniProtKB-UniRule"/>
</dbReference>
<dbReference type="PANTHER" id="PTHR43822">
    <property type="entry name" value="HOMOACONITASE, MITOCHONDRIAL-RELATED"/>
    <property type="match status" value="1"/>
</dbReference>
<gene>
    <name evidence="13 15" type="primary">leuC</name>
    <name evidence="15" type="ORF">MHA01_09810</name>
</gene>
<dbReference type="UniPathway" id="UPA00048">
    <property type="reaction ID" value="UER00071"/>
</dbReference>
<dbReference type="AlphaFoldDB" id="A0A510Y413"/>
<feature type="binding site" evidence="13">
    <location>
        <position position="410"/>
    </location>
    <ligand>
        <name>[4Fe-4S] cluster</name>
        <dbReference type="ChEBI" id="CHEBI:49883"/>
    </ligand>
</feature>
<proteinExistence type="inferred from homology"/>
<comment type="subunit">
    <text evidence="13">Heterodimer of LeuC and LeuD.</text>
</comment>
<dbReference type="RefSeq" id="WP_079475809.1">
    <property type="nucleotide sequence ID" value="NZ_BJUN01000004.1"/>
</dbReference>
<evidence type="ECO:0000256" key="5">
    <source>
        <dbReference type="ARBA" id="ARBA00022485"/>
    </source>
</evidence>
<comment type="pathway">
    <text evidence="3 13">Amino-acid biosynthesis; L-leucine biosynthesis; L-leucine from 3-methyl-2-oxobutanoate: step 2/4.</text>
</comment>
<keyword evidence="9 13" id="KW-0411">Iron-sulfur</keyword>
<evidence type="ECO:0000256" key="9">
    <source>
        <dbReference type="ARBA" id="ARBA00023014"/>
    </source>
</evidence>
<dbReference type="PROSITE" id="PS00450">
    <property type="entry name" value="ACONITASE_1"/>
    <property type="match status" value="1"/>
</dbReference>
<dbReference type="HAMAP" id="MF_01026">
    <property type="entry name" value="LeuC_type1"/>
    <property type="match status" value="1"/>
</dbReference>
<evidence type="ECO:0000256" key="10">
    <source>
        <dbReference type="ARBA" id="ARBA00023239"/>
    </source>
</evidence>
<keyword evidence="5 13" id="KW-0004">4Fe-4S</keyword>
<dbReference type="InterPro" id="IPR036008">
    <property type="entry name" value="Aconitase_4Fe-4S_dom"/>
</dbReference>
<dbReference type="Proteomes" id="UP000321051">
    <property type="component" value="Unassembled WGS sequence"/>
</dbReference>
<evidence type="ECO:0000256" key="4">
    <source>
        <dbReference type="ARBA" id="ARBA00022430"/>
    </source>
</evidence>
<evidence type="ECO:0000256" key="12">
    <source>
        <dbReference type="ARBA" id="ARBA00023501"/>
    </source>
</evidence>
<dbReference type="GO" id="GO:0003994">
    <property type="term" value="F:aconitate hydratase activity"/>
    <property type="evidence" value="ECO:0007669"/>
    <property type="project" value="UniProtKB-EC"/>
</dbReference>
<feature type="domain" description="Aconitase/3-isopropylmalate dehydratase large subunit alpha/beta/alpha" evidence="14">
    <location>
        <begin position="8"/>
        <end position="457"/>
    </location>
</feature>
<evidence type="ECO:0000256" key="3">
    <source>
        <dbReference type="ARBA" id="ARBA00004729"/>
    </source>
</evidence>
<organism evidence="15 16">
    <name type="scientific">Marinococcus halophilus</name>
    <dbReference type="NCBI Taxonomy" id="1371"/>
    <lineage>
        <taxon>Bacteria</taxon>
        <taxon>Bacillati</taxon>
        <taxon>Bacillota</taxon>
        <taxon>Bacilli</taxon>
        <taxon>Bacillales</taxon>
        <taxon>Bacillaceae</taxon>
        <taxon>Marinococcus</taxon>
    </lineage>
</organism>
<name>A0A510Y413_MARHA</name>
<dbReference type="EMBL" id="BJUN01000004">
    <property type="protein sequence ID" value="GEK58076.1"/>
    <property type="molecule type" value="Genomic_DNA"/>
</dbReference>
<keyword evidence="6 13" id="KW-0028">Amino-acid biosynthesis</keyword>
<keyword evidence="11 13" id="KW-0100">Branched-chain amino acid biosynthesis</keyword>
<dbReference type="InterPro" id="IPR018136">
    <property type="entry name" value="Aconitase_4Fe-4S_BS"/>
</dbReference>
<comment type="catalytic activity">
    <reaction evidence="12">
        <text>citrate = D-threo-isocitrate</text>
        <dbReference type="Rhea" id="RHEA:10336"/>
        <dbReference type="ChEBI" id="CHEBI:15562"/>
        <dbReference type="ChEBI" id="CHEBI:16947"/>
        <dbReference type="EC" id="4.2.1.3"/>
    </reaction>
</comment>
<dbReference type="Gene3D" id="3.30.499.10">
    <property type="entry name" value="Aconitase, domain 3"/>
    <property type="match status" value="2"/>
</dbReference>
<evidence type="ECO:0000256" key="2">
    <source>
        <dbReference type="ARBA" id="ARBA00002695"/>
    </source>
</evidence>
<dbReference type="InterPro" id="IPR050067">
    <property type="entry name" value="IPM_dehydratase_rel_enz"/>
</dbReference>
<dbReference type="OrthoDB" id="9802769at2"/>
<dbReference type="NCBIfam" id="NF009116">
    <property type="entry name" value="PRK12466.1"/>
    <property type="match status" value="1"/>
</dbReference>
<protein>
    <recommendedName>
        <fullName evidence="13">3-isopropylmalate dehydratase large subunit</fullName>
        <ecNumber evidence="13">4.2.1.33</ecNumber>
    </recommendedName>
    <alternativeName>
        <fullName evidence="13">Alpha-IPM isomerase</fullName>
        <shortName evidence="13">IPMI</shortName>
    </alternativeName>
    <alternativeName>
        <fullName evidence="13">Isopropylmalate isomerase</fullName>
    </alternativeName>
</protein>
<dbReference type="STRING" id="1371.GCA_900166605_02043"/>
<reference evidence="15 16" key="1">
    <citation type="submission" date="2019-07" db="EMBL/GenBank/DDBJ databases">
        <title>Whole genome shotgun sequence of Marinococcus halophilus NBRC 102359.</title>
        <authorList>
            <person name="Hosoyama A."/>
            <person name="Uohara A."/>
            <person name="Ohji S."/>
            <person name="Ichikawa N."/>
        </authorList>
    </citation>
    <scope>NUCLEOTIDE SEQUENCE [LARGE SCALE GENOMIC DNA]</scope>
    <source>
        <strain evidence="15 16">NBRC 102359</strain>
    </source>
</reference>
<feature type="binding site" evidence="13">
    <location>
        <position position="407"/>
    </location>
    <ligand>
        <name>[4Fe-4S] cluster</name>
        <dbReference type="ChEBI" id="CHEBI:49883"/>
    </ligand>
</feature>
<keyword evidence="7 13" id="KW-0479">Metal-binding</keyword>
<evidence type="ECO:0000313" key="15">
    <source>
        <dbReference type="EMBL" id="GEK58076.1"/>
    </source>
</evidence>
<dbReference type="FunFam" id="3.30.499.10:FF:000007">
    <property type="entry name" value="3-isopropylmalate dehydratase large subunit"/>
    <property type="match status" value="1"/>
</dbReference>
<keyword evidence="8 13" id="KW-0408">Iron</keyword>
<comment type="similarity">
    <text evidence="13">Belongs to the aconitase/IPM isomerase family. LeuC type 1 subfamily.</text>
</comment>
<keyword evidence="16" id="KW-1185">Reference proteome</keyword>
<evidence type="ECO:0000256" key="8">
    <source>
        <dbReference type="ARBA" id="ARBA00023004"/>
    </source>
</evidence>
<dbReference type="PANTHER" id="PTHR43822:SF9">
    <property type="entry name" value="3-ISOPROPYLMALATE DEHYDRATASE"/>
    <property type="match status" value="1"/>
</dbReference>
<evidence type="ECO:0000256" key="7">
    <source>
        <dbReference type="ARBA" id="ARBA00022723"/>
    </source>
</evidence>
<evidence type="ECO:0000256" key="1">
    <source>
        <dbReference type="ARBA" id="ARBA00000491"/>
    </source>
</evidence>
<comment type="caution">
    <text evidence="15">The sequence shown here is derived from an EMBL/GenBank/DDBJ whole genome shotgun (WGS) entry which is preliminary data.</text>
</comment>
<dbReference type="GO" id="GO:0046872">
    <property type="term" value="F:metal ion binding"/>
    <property type="evidence" value="ECO:0007669"/>
    <property type="project" value="UniProtKB-KW"/>
</dbReference>
<evidence type="ECO:0000259" key="14">
    <source>
        <dbReference type="Pfam" id="PF00330"/>
    </source>
</evidence>
<dbReference type="PRINTS" id="PR00415">
    <property type="entry name" value="ACONITASE"/>
</dbReference>
<dbReference type="PROSITE" id="PS01244">
    <property type="entry name" value="ACONITASE_2"/>
    <property type="match status" value="1"/>
</dbReference>
<dbReference type="SUPFAM" id="SSF53732">
    <property type="entry name" value="Aconitase iron-sulfur domain"/>
    <property type="match status" value="1"/>
</dbReference>
<evidence type="ECO:0000256" key="6">
    <source>
        <dbReference type="ARBA" id="ARBA00022605"/>
    </source>
</evidence>
<feature type="binding site" evidence="13">
    <location>
        <position position="347"/>
    </location>
    <ligand>
        <name>[4Fe-4S] cluster</name>
        <dbReference type="ChEBI" id="CHEBI:49883"/>
    </ligand>
</feature>
<sequence length="471" mass="51330">MKPRTIIDKIWNEHAVRAEAGKPNLMYVDLHMVHEVTSPQAFEGLRLSGRPVRRPDLTFATMDHNVPTLNRESITDAISKKQIDTLFDNCKEFGVELADIHSPNNGIVHIIGPELGLTQPGKTIVCGDSHTSTHGAFGALAFGIGTSEVEHVLATQTLWQSPPKTMEVHVDGRLGTGVTAKDIILSIIAKFGVDFGSGYVLEYTGEAIRGLTMEERMTICNMSIEAGARAGLISPDQVTFDYLKGRRFVPEGAAFDEKVNQWRQLATDEGAEYDERVVIAGDEIEPMVTWGTNPSQGVGIHGTVPYPEDGRNATEKKVIKTSLDYMALEPGTKITDIHVQHVFLGSCTNARIGDLREAAKIIRGNKVAEGIRAMVVPGSQQVKLQAEEEGLDQVFKEAGFEWRDSGCSMCLGMNPDFVPEGERCASTSNRNFEGRQGKGARTHLVSPAMAAGAAIYGHFVDVRNLDKTVSS</sequence>
<dbReference type="NCBIfam" id="TIGR00170">
    <property type="entry name" value="leuC"/>
    <property type="match status" value="1"/>
</dbReference>
<dbReference type="Pfam" id="PF00330">
    <property type="entry name" value="Aconitase"/>
    <property type="match status" value="1"/>
</dbReference>
<accession>A0A510Y413</accession>
<evidence type="ECO:0000256" key="11">
    <source>
        <dbReference type="ARBA" id="ARBA00023304"/>
    </source>
</evidence>
<dbReference type="GO" id="GO:0003861">
    <property type="term" value="F:3-isopropylmalate dehydratase activity"/>
    <property type="evidence" value="ECO:0007669"/>
    <property type="project" value="UniProtKB-UniRule"/>
</dbReference>
<dbReference type="InterPro" id="IPR004430">
    <property type="entry name" value="3-IsopropMal_deHydase_lsu"/>
</dbReference>
<comment type="cofactor">
    <cofactor evidence="13">
        <name>[4Fe-4S] cluster</name>
        <dbReference type="ChEBI" id="CHEBI:49883"/>
    </cofactor>
    <text evidence="13">Binds 1 [4Fe-4S] cluster per subunit.</text>
</comment>